<reference evidence="3" key="2">
    <citation type="submission" date="2020-04" db="EMBL/GenBank/DDBJ databases">
        <authorList>
            <person name="Liechti N."/>
            <person name="Schuerch N."/>
            <person name="Bruggmann R."/>
            <person name="Wittwer M."/>
        </authorList>
    </citation>
    <scope>NUCLEOTIDE SEQUENCE</scope>
    <source>
        <strain evidence="3">ATCC 30569</strain>
    </source>
</reference>
<evidence type="ECO:0000313" key="2">
    <source>
        <dbReference type="EMBL" id="KAG2373142.1"/>
    </source>
</evidence>
<dbReference type="EMBL" id="PYSW02000031">
    <property type="protein sequence ID" value="KAG2378898.1"/>
    <property type="molecule type" value="Genomic_DNA"/>
</dbReference>
<reference evidence="3 4" key="1">
    <citation type="journal article" date="2018" name="BMC Genomics">
        <title>The genome of Naegleria lovaniensis, the basis for a comparative approach to unravel pathogenicity factors of the human pathogenic amoeba N. fowleri.</title>
        <authorList>
            <person name="Liechti N."/>
            <person name="Schurch N."/>
            <person name="Bruggmann R."/>
            <person name="Wittwer M."/>
        </authorList>
    </citation>
    <scope>NUCLEOTIDE SEQUENCE [LARGE SCALE GENOMIC DNA]</scope>
    <source>
        <strain evidence="3 4">ATCC 30569</strain>
    </source>
</reference>
<gene>
    <name evidence="3" type="ORF">C9374_008046</name>
    <name evidence="2" type="ORF">C9374_012744</name>
</gene>
<feature type="region of interest" description="Disordered" evidence="1">
    <location>
        <begin position="182"/>
        <end position="210"/>
    </location>
</feature>
<feature type="compositionally biased region" description="Polar residues" evidence="1">
    <location>
        <begin position="182"/>
        <end position="205"/>
    </location>
</feature>
<dbReference type="AlphaFoldDB" id="A0AA88KIH4"/>
<evidence type="ECO:0000313" key="3">
    <source>
        <dbReference type="EMBL" id="KAG2378898.1"/>
    </source>
</evidence>
<evidence type="ECO:0000313" key="4">
    <source>
        <dbReference type="Proteomes" id="UP000816034"/>
    </source>
</evidence>
<proteinExistence type="predicted"/>
<dbReference type="GeneID" id="68100500"/>
<comment type="caution">
    <text evidence="3">The sequence shown here is derived from an EMBL/GenBank/DDBJ whole genome shotgun (WGS) entry which is preliminary data.</text>
</comment>
<organism evidence="3 4">
    <name type="scientific">Naegleria lovaniensis</name>
    <name type="common">Amoeba</name>
    <dbReference type="NCBI Taxonomy" id="51637"/>
    <lineage>
        <taxon>Eukaryota</taxon>
        <taxon>Discoba</taxon>
        <taxon>Heterolobosea</taxon>
        <taxon>Tetramitia</taxon>
        <taxon>Eutetramitia</taxon>
        <taxon>Vahlkampfiidae</taxon>
        <taxon>Naegleria</taxon>
    </lineage>
</organism>
<evidence type="ECO:0000256" key="1">
    <source>
        <dbReference type="SAM" id="MobiDB-lite"/>
    </source>
</evidence>
<accession>A0AA88KIH4</accession>
<sequence length="368" mass="40140">MSLIYYPSLPATMMMNKQTNSVPKKKILTQLKTNTVLIHQNDHQKESFLVNPSAVLENHPNYSSSSASTPTYQPNTPTTPSNTSQCSNQSNASGGGASGLLWSFSQEYNKKQLPTFKNFKTKAVKGGFQSDWKATGQGNTSTTTTTTTTTTPFISLSSPPSTTPMTLSNTLNMMCATTTHNSSLSQQTVSKKTKSNNTLATNQKSPRVVSVSMCDQSPISLESVDSSTSNNDLIWVSHSPTMNHAVSNVAERSVTIPSTTTTTTQTCHLIFSNLMTSKKKKKPSKKRLSAEVSTNVTTAVTMNAMPTMNFENSNSNFASTIVNKDHDATPNQILENHSLSRIDKPAHKMSSSLPRKTRERITIQELLN</sequence>
<keyword evidence="4" id="KW-1185">Reference proteome</keyword>
<dbReference type="Proteomes" id="UP000816034">
    <property type="component" value="Unassembled WGS sequence"/>
</dbReference>
<feature type="region of interest" description="Disordered" evidence="1">
    <location>
        <begin position="59"/>
        <end position="92"/>
    </location>
</feature>
<feature type="compositionally biased region" description="Low complexity" evidence="1">
    <location>
        <begin position="68"/>
        <end position="92"/>
    </location>
</feature>
<dbReference type="EMBL" id="PYSW02000059">
    <property type="protein sequence ID" value="KAG2373142.1"/>
    <property type="molecule type" value="Genomic_DNA"/>
</dbReference>
<feature type="compositionally biased region" description="Low complexity" evidence="1">
    <location>
        <begin position="139"/>
        <end position="162"/>
    </location>
</feature>
<feature type="region of interest" description="Disordered" evidence="1">
    <location>
        <begin position="135"/>
        <end position="162"/>
    </location>
</feature>
<dbReference type="RefSeq" id="XP_044546160.1">
    <property type="nucleotide sequence ID" value="XM_044698079.1"/>
</dbReference>
<name>A0AA88KIH4_NAELO</name>
<protein>
    <submittedName>
        <fullName evidence="3">Uncharacterized protein</fullName>
    </submittedName>
</protein>